<dbReference type="EMBL" id="CAEZTR010000125">
    <property type="protein sequence ID" value="CAB4586871.1"/>
    <property type="molecule type" value="Genomic_DNA"/>
</dbReference>
<dbReference type="GO" id="GO:0006629">
    <property type="term" value="P:lipid metabolic process"/>
    <property type="evidence" value="ECO:0007669"/>
    <property type="project" value="InterPro"/>
</dbReference>
<accession>A0A6J6FD96</accession>
<dbReference type="PROSITE" id="PS51704">
    <property type="entry name" value="GP_PDE"/>
    <property type="match status" value="1"/>
</dbReference>
<sequence>MVNVVAHRGASAANPPGNTLSAFAGAVTEGADWVELDVHLTADGEMVVHHDPVLADGRVLGELSAADLPDVIPTLAEALAACSPLAVNVEIKPDGVDALRPSLIAKVVELLQSEPTSREFLVTSFDHDICDQVRALDPTLPTGLLNAHGESLQTDLDRAASAGHVAINPWHGIVTKEFVDRAHALAIAVNVWTVDDPEQMRALAEMGVDAIITNVPSLCREVLSEK</sequence>
<dbReference type="InterPro" id="IPR017946">
    <property type="entry name" value="PLC-like_Pdiesterase_TIM-brl"/>
</dbReference>
<reference evidence="2" key="1">
    <citation type="submission" date="2020-05" db="EMBL/GenBank/DDBJ databases">
        <authorList>
            <person name="Chiriac C."/>
            <person name="Salcher M."/>
            <person name="Ghai R."/>
            <person name="Kavagutti S V."/>
        </authorList>
    </citation>
    <scope>NUCLEOTIDE SEQUENCE</scope>
</reference>
<dbReference type="PANTHER" id="PTHR46211">
    <property type="entry name" value="GLYCEROPHOSPHORYL DIESTER PHOSPHODIESTERASE"/>
    <property type="match status" value="1"/>
</dbReference>
<gene>
    <name evidence="2" type="ORF">UFOPK1711_01579</name>
</gene>
<organism evidence="2">
    <name type="scientific">freshwater metagenome</name>
    <dbReference type="NCBI Taxonomy" id="449393"/>
    <lineage>
        <taxon>unclassified sequences</taxon>
        <taxon>metagenomes</taxon>
        <taxon>ecological metagenomes</taxon>
    </lineage>
</organism>
<evidence type="ECO:0000259" key="1">
    <source>
        <dbReference type="PROSITE" id="PS51704"/>
    </source>
</evidence>
<dbReference type="SUPFAM" id="SSF51695">
    <property type="entry name" value="PLC-like phosphodiesterases"/>
    <property type="match status" value="1"/>
</dbReference>
<protein>
    <submittedName>
        <fullName evidence="2">Unannotated protein</fullName>
    </submittedName>
</protein>
<name>A0A6J6FD96_9ZZZZ</name>
<dbReference type="AlphaFoldDB" id="A0A6J6FD96"/>
<proteinExistence type="predicted"/>
<dbReference type="Pfam" id="PF03009">
    <property type="entry name" value="GDPD"/>
    <property type="match status" value="1"/>
</dbReference>
<feature type="domain" description="GP-PDE" evidence="1">
    <location>
        <begin position="2"/>
        <end position="223"/>
    </location>
</feature>
<evidence type="ECO:0000313" key="2">
    <source>
        <dbReference type="EMBL" id="CAB4586871.1"/>
    </source>
</evidence>
<dbReference type="PANTHER" id="PTHR46211:SF14">
    <property type="entry name" value="GLYCEROPHOSPHODIESTER PHOSPHODIESTERASE"/>
    <property type="match status" value="1"/>
</dbReference>
<dbReference type="InterPro" id="IPR030395">
    <property type="entry name" value="GP_PDE_dom"/>
</dbReference>
<dbReference type="GO" id="GO:0008081">
    <property type="term" value="F:phosphoric diester hydrolase activity"/>
    <property type="evidence" value="ECO:0007669"/>
    <property type="project" value="InterPro"/>
</dbReference>
<dbReference type="CDD" id="cd08556">
    <property type="entry name" value="GDPD"/>
    <property type="match status" value="1"/>
</dbReference>
<dbReference type="Gene3D" id="3.20.20.190">
    <property type="entry name" value="Phosphatidylinositol (PI) phosphodiesterase"/>
    <property type="match status" value="1"/>
</dbReference>